<evidence type="ECO:0000313" key="5">
    <source>
        <dbReference type="Proteomes" id="UP000257039"/>
    </source>
</evidence>
<dbReference type="EMBL" id="NDXW01000001">
    <property type="protein sequence ID" value="RDH42061.1"/>
    <property type="molecule type" value="Genomic_DNA"/>
</dbReference>
<dbReference type="AlphaFoldDB" id="A0A4V1IN06"/>
<organism evidence="4 5">
    <name type="scientific">Zooshikella ganghwensis</name>
    <dbReference type="NCBI Taxonomy" id="202772"/>
    <lineage>
        <taxon>Bacteria</taxon>
        <taxon>Pseudomonadati</taxon>
        <taxon>Pseudomonadota</taxon>
        <taxon>Gammaproteobacteria</taxon>
        <taxon>Oceanospirillales</taxon>
        <taxon>Zooshikellaceae</taxon>
        <taxon>Zooshikella</taxon>
    </lineage>
</organism>
<gene>
    <name evidence="4" type="ORF">B9G39_00615</name>
</gene>
<sequence>MRFPQALIITSFGFVLSGSVLALGLGKFEVKSSYGEPLNAQLDLIEIGDLTENEIIAKFASPDDMNRLGSNQQIFYTRYNFDVTINPDQTGFIKITTDRPIKEPSIDLFVSLIWPSGKLVRKYEVTTELPAFVHKYQKRYDTLVAKQTPPPISQPLPQKIRHVSPPSYQPSSPDHYYVRENDTLMEIAAQMRPSTAVSLQQTMVAIYKQNPHAFINNNLNLLRKNVDIKIPSTNEISNIPYTEAIAQISKHHNQWQNFQGTGTEVASTDSPPTTTKSNYIKPKSIKPKSKETDKARLKIVTQESKVSSQQESAKKATAMSTVEFNKLQNQLTSDRSELAAISENNKKSFAKLKDLERRIQSLKRRIKDKDNRISQLQSELDESNQ</sequence>
<dbReference type="NCBIfam" id="TIGR03505">
    <property type="entry name" value="FimV_core"/>
    <property type="match status" value="1"/>
</dbReference>
<name>A0A4V1IN06_9GAMM</name>
<keyword evidence="5" id="KW-1185">Reference proteome</keyword>
<feature type="region of interest" description="Disordered" evidence="2">
    <location>
        <begin position="151"/>
        <end position="173"/>
    </location>
</feature>
<dbReference type="InterPro" id="IPR020012">
    <property type="entry name" value="LysM_FimV"/>
</dbReference>
<evidence type="ECO:0000256" key="2">
    <source>
        <dbReference type="SAM" id="MobiDB-lite"/>
    </source>
</evidence>
<evidence type="ECO:0000259" key="3">
    <source>
        <dbReference type="Pfam" id="PF25800"/>
    </source>
</evidence>
<feature type="domain" description="FimV N-terminal" evidence="3">
    <location>
        <begin position="23"/>
        <end position="128"/>
    </location>
</feature>
<dbReference type="Pfam" id="PF25800">
    <property type="entry name" value="FimV_N"/>
    <property type="match status" value="1"/>
</dbReference>
<comment type="caution">
    <text evidence="4">The sequence shown here is derived from an EMBL/GenBank/DDBJ whole genome shotgun (WGS) entry which is preliminary data.</text>
</comment>
<evidence type="ECO:0000313" key="4">
    <source>
        <dbReference type="EMBL" id="RDH42061.1"/>
    </source>
</evidence>
<protein>
    <recommendedName>
        <fullName evidence="3">FimV N-terminal domain-containing protein</fullName>
    </recommendedName>
</protein>
<feature type="region of interest" description="Disordered" evidence="2">
    <location>
        <begin position="261"/>
        <end position="295"/>
    </location>
</feature>
<feature type="compositionally biased region" description="Polar residues" evidence="2">
    <location>
        <begin position="261"/>
        <end position="278"/>
    </location>
</feature>
<keyword evidence="1" id="KW-0175">Coiled coil</keyword>
<accession>A0A4V1IN06</accession>
<dbReference type="RefSeq" id="WP_094785620.1">
    <property type="nucleotide sequence ID" value="NZ_NDXW01000001.1"/>
</dbReference>
<reference evidence="4 5" key="1">
    <citation type="submission" date="2017-04" db="EMBL/GenBank/DDBJ databases">
        <title>Draft genome sequence of Zooshikella ganghwensis VG4 isolated from Red Sea sediments.</title>
        <authorList>
            <person name="Rehman Z."/>
            <person name="Alam I."/>
            <person name="Kamau A."/>
            <person name="Bajic V."/>
            <person name="Leiknes T."/>
        </authorList>
    </citation>
    <scope>NUCLEOTIDE SEQUENCE [LARGE SCALE GENOMIC DNA]</scope>
    <source>
        <strain evidence="4 5">VG4</strain>
    </source>
</reference>
<dbReference type="InterPro" id="IPR057840">
    <property type="entry name" value="FimV_N"/>
</dbReference>
<feature type="coiled-coil region" evidence="1">
    <location>
        <begin position="338"/>
        <end position="379"/>
    </location>
</feature>
<dbReference type="Proteomes" id="UP000257039">
    <property type="component" value="Unassembled WGS sequence"/>
</dbReference>
<proteinExistence type="predicted"/>
<evidence type="ECO:0000256" key="1">
    <source>
        <dbReference type="SAM" id="Coils"/>
    </source>
</evidence>